<protein>
    <recommendedName>
        <fullName evidence="6">Fe2OG dioxygenase domain-containing protein</fullName>
    </recommendedName>
</protein>
<evidence type="ECO:0000256" key="3">
    <source>
        <dbReference type="ARBA" id="ARBA00023002"/>
    </source>
</evidence>
<reference evidence="7" key="1">
    <citation type="submission" date="2015-04" db="UniProtKB">
        <authorList>
            <consortium name="EnsemblPlants"/>
        </authorList>
    </citation>
    <scope>IDENTIFICATION</scope>
    <source>
        <strain evidence="7">SL10</strain>
    </source>
</reference>
<evidence type="ECO:0000256" key="4">
    <source>
        <dbReference type="ARBA" id="ARBA00023004"/>
    </source>
</evidence>
<dbReference type="SUPFAM" id="SSF51197">
    <property type="entry name" value="Clavaminate synthase-like"/>
    <property type="match status" value="1"/>
</dbReference>
<dbReference type="eggNOG" id="KOG0143">
    <property type="taxonomic scope" value="Eukaryota"/>
</dbReference>
<keyword evidence="8" id="KW-1185">Reference proteome</keyword>
<dbReference type="GO" id="GO:0046872">
    <property type="term" value="F:metal ion binding"/>
    <property type="evidence" value="ECO:0007669"/>
    <property type="project" value="UniProtKB-KW"/>
</dbReference>
<dbReference type="FunFam" id="2.60.120.330:FF:000079">
    <property type="entry name" value="Protein SRG1"/>
    <property type="match status" value="1"/>
</dbReference>
<dbReference type="InterPro" id="IPR026992">
    <property type="entry name" value="DIOX_N"/>
</dbReference>
<proteinExistence type="inferred from homology"/>
<feature type="domain" description="Fe2OG dioxygenase" evidence="6">
    <location>
        <begin position="211"/>
        <end position="319"/>
    </location>
</feature>
<dbReference type="PANTHER" id="PTHR47991">
    <property type="entry name" value="OXOGLUTARATE/IRON-DEPENDENT DIOXYGENASE"/>
    <property type="match status" value="1"/>
</dbReference>
<dbReference type="InterPro" id="IPR005123">
    <property type="entry name" value="Oxoglu/Fe-dep_dioxygenase_dom"/>
</dbReference>
<evidence type="ECO:0000256" key="2">
    <source>
        <dbReference type="ARBA" id="ARBA00022723"/>
    </source>
</evidence>
<evidence type="ECO:0000259" key="6">
    <source>
        <dbReference type="PROSITE" id="PS51471"/>
    </source>
</evidence>
<evidence type="ECO:0000313" key="8">
    <source>
        <dbReference type="Proteomes" id="UP000006591"/>
    </source>
</evidence>
<dbReference type="STRING" id="4536.A0A0E0IWE5"/>
<dbReference type="AlphaFoldDB" id="A0A0E0IWE5"/>
<dbReference type="Pfam" id="PF03171">
    <property type="entry name" value="2OG-FeII_Oxy"/>
    <property type="match status" value="1"/>
</dbReference>
<dbReference type="Proteomes" id="UP000006591">
    <property type="component" value="Chromosome 10"/>
</dbReference>
<accession>A0A0E0IWE5</accession>
<keyword evidence="4 5" id="KW-0408">Iron</keyword>
<dbReference type="EnsemblPlants" id="ONIVA10G20860.1">
    <property type="protein sequence ID" value="ONIVA10G20860.1"/>
    <property type="gene ID" value="ONIVA10G20860"/>
</dbReference>
<organism evidence="7">
    <name type="scientific">Oryza nivara</name>
    <name type="common">Indian wild rice</name>
    <name type="synonym">Oryza sativa f. spontanea</name>
    <dbReference type="NCBI Taxonomy" id="4536"/>
    <lineage>
        <taxon>Eukaryota</taxon>
        <taxon>Viridiplantae</taxon>
        <taxon>Streptophyta</taxon>
        <taxon>Embryophyta</taxon>
        <taxon>Tracheophyta</taxon>
        <taxon>Spermatophyta</taxon>
        <taxon>Magnoliopsida</taxon>
        <taxon>Liliopsida</taxon>
        <taxon>Poales</taxon>
        <taxon>Poaceae</taxon>
        <taxon>BOP clade</taxon>
        <taxon>Oryzoideae</taxon>
        <taxon>Oryzeae</taxon>
        <taxon>Oryzinae</taxon>
        <taxon>Oryza</taxon>
    </lineage>
</organism>
<dbReference type="HOGENOM" id="CLU_010119_16_0_1"/>
<keyword evidence="2 5" id="KW-0479">Metal-binding</keyword>
<evidence type="ECO:0000256" key="5">
    <source>
        <dbReference type="RuleBase" id="RU003682"/>
    </source>
</evidence>
<evidence type="ECO:0000313" key="7">
    <source>
        <dbReference type="EnsemblPlants" id="ONIVA10G20860.1"/>
    </source>
</evidence>
<sequence>MASSIFDKLQVEFIDQDESVQVVADTIGSSGEVPERYVRHEIEANIVIIDNANCYSLPVIDMSRLINPDFSEEEIAKLGSACEEWGYFHLVNHGVDAGLLQQIKADITEFFRLPLQEKKAVAIPPNDLQGFGHHFFFPKEQKLDWADLLFLVTRPVEERSMDFWPTKPSTFRDSLDKYSLEIANVSTKLFKLMAINLGVDEEALLGVFKGQTQSVRINHYPHCCQADKVLGFSAHTDGVGLTLLLQVNDVQGLQIRKDGRWFAVKNLPGALVAMSVTFLRVSCFRSHQILTNGKYKSIEHRAVINPDKGRITLAAFHKPPLSCTIGVGPLQELLMKGEARYKTVDVVEFTKGYFTAKLEGRSYLESLKLGV</sequence>
<dbReference type="Pfam" id="PF14226">
    <property type="entry name" value="DIOX_N"/>
    <property type="match status" value="1"/>
</dbReference>
<dbReference type="Gramene" id="ONIVA10G20860.1">
    <property type="protein sequence ID" value="ONIVA10G20860.1"/>
    <property type="gene ID" value="ONIVA10G20860"/>
</dbReference>
<name>A0A0E0IWE5_ORYNI</name>
<reference evidence="7" key="2">
    <citation type="submission" date="2018-04" db="EMBL/GenBank/DDBJ databases">
        <title>OnivRS2 (Oryza nivara Reference Sequence Version 2).</title>
        <authorList>
            <person name="Zhang J."/>
            <person name="Kudrna D."/>
            <person name="Lee S."/>
            <person name="Talag J."/>
            <person name="Rajasekar S."/>
            <person name="Welchert J."/>
            <person name="Hsing Y.-I."/>
            <person name="Wing R.A."/>
        </authorList>
    </citation>
    <scope>NUCLEOTIDE SEQUENCE [LARGE SCALE GENOMIC DNA]</scope>
</reference>
<comment type="similarity">
    <text evidence="1 5">Belongs to the iron/ascorbate-dependent oxidoreductase family.</text>
</comment>
<evidence type="ECO:0000256" key="1">
    <source>
        <dbReference type="ARBA" id="ARBA00008056"/>
    </source>
</evidence>
<dbReference type="GO" id="GO:0016491">
    <property type="term" value="F:oxidoreductase activity"/>
    <property type="evidence" value="ECO:0007669"/>
    <property type="project" value="UniProtKB-KW"/>
</dbReference>
<dbReference type="PROSITE" id="PS51471">
    <property type="entry name" value="FE2OG_OXY"/>
    <property type="match status" value="1"/>
</dbReference>
<dbReference type="Gene3D" id="2.60.120.330">
    <property type="entry name" value="B-lactam Antibiotic, Isopenicillin N Synthase, Chain"/>
    <property type="match status" value="1"/>
</dbReference>
<dbReference type="OMA" id="EEWGYFH"/>
<keyword evidence="3 5" id="KW-0560">Oxidoreductase</keyword>
<dbReference type="InterPro" id="IPR050295">
    <property type="entry name" value="Plant_2OG-oxidoreductases"/>
</dbReference>
<dbReference type="InterPro" id="IPR044861">
    <property type="entry name" value="IPNS-like_FE2OG_OXY"/>
</dbReference>
<dbReference type="InterPro" id="IPR027443">
    <property type="entry name" value="IPNS-like_sf"/>
</dbReference>